<gene>
    <name evidence="2" type="ORF">OJF2_15360</name>
</gene>
<evidence type="ECO:0000313" key="2">
    <source>
        <dbReference type="EMBL" id="QEH33040.1"/>
    </source>
</evidence>
<dbReference type="OrthoDB" id="289906at2"/>
<dbReference type="Proteomes" id="UP000324233">
    <property type="component" value="Chromosome"/>
</dbReference>
<dbReference type="AlphaFoldDB" id="A0A5B9VZE2"/>
<keyword evidence="1" id="KW-0472">Membrane</keyword>
<evidence type="ECO:0000313" key="3">
    <source>
        <dbReference type="Proteomes" id="UP000324233"/>
    </source>
</evidence>
<dbReference type="KEGG" id="agv:OJF2_15360"/>
<evidence type="ECO:0000256" key="1">
    <source>
        <dbReference type="SAM" id="Phobius"/>
    </source>
</evidence>
<feature type="transmembrane region" description="Helical" evidence="1">
    <location>
        <begin position="52"/>
        <end position="70"/>
    </location>
</feature>
<feature type="transmembrane region" description="Helical" evidence="1">
    <location>
        <begin position="12"/>
        <end position="31"/>
    </location>
</feature>
<keyword evidence="1" id="KW-1133">Transmembrane helix</keyword>
<keyword evidence="3" id="KW-1185">Reference proteome</keyword>
<proteinExistence type="predicted"/>
<protein>
    <submittedName>
        <fullName evidence="2">Uncharacterized protein</fullName>
    </submittedName>
</protein>
<accession>A0A5B9VZE2</accession>
<dbReference type="EMBL" id="CP042997">
    <property type="protein sequence ID" value="QEH33040.1"/>
    <property type="molecule type" value="Genomic_DNA"/>
</dbReference>
<name>A0A5B9VZE2_9BACT</name>
<sequence>MTMSAANLESVLIFGPILLLVAAGAMIASRSGVTRLSTGQDYLKVAGNLSQMMLRIFGYVIILMGIQYMIGMRPSLGW</sequence>
<reference evidence="2 3" key="1">
    <citation type="submission" date="2019-08" db="EMBL/GenBank/DDBJ databases">
        <title>Deep-cultivation of Planctomycetes and their phenomic and genomic characterization uncovers novel biology.</title>
        <authorList>
            <person name="Wiegand S."/>
            <person name="Jogler M."/>
            <person name="Boedeker C."/>
            <person name="Pinto D."/>
            <person name="Vollmers J."/>
            <person name="Rivas-Marin E."/>
            <person name="Kohn T."/>
            <person name="Peeters S.H."/>
            <person name="Heuer A."/>
            <person name="Rast P."/>
            <person name="Oberbeckmann S."/>
            <person name="Bunk B."/>
            <person name="Jeske O."/>
            <person name="Meyerdierks A."/>
            <person name="Storesund J.E."/>
            <person name="Kallscheuer N."/>
            <person name="Luecker S."/>
            <person name="Lage O.M."/>
            <person name="Pohl T."/>
            <person name="Merkel B.J."/>
            <person name="Hornburger P."/>
            <person name="Mueller R.-W."/>
            <person name="Bruemmer F."/>
            <person name="Labrenz M."/>
            <person name="Spormann A.M."/>
            <person name="Op den Camp H."/>
            <person name="Overmann J."/>
            <person name="Amann R."/>
            <person name="Jetten M.S.M."/>
            <person name="Mascher T."/>
            <person name="Medema M.H."/>
            <person name="Devos D.P."/>
            <person name="Kaster A.-K."/>
            <person name="Ovreas L."/>
            <person name="Rohde M."/>
            <person name="Galperin M.Y."/>
            <person name="Jogler C."/>
        </authorList>
    </citation>
    <scope>NUCLEOTIDE SEQUENCE [LARGE SCALE GENOMIC DNA]</scope>
    <source>
        <strain evidence="2 3">OJF2</strain>
    </source>
</reference>
<organism evidence="2 3">
    <name type="scientific">Aquisphaera giovannonii</name>
    <dbReference type="NCBI Taxonomy" id="406548"/>
    <lineage>
        <taxon>Bacteria</taxon>
        <taxon>Pseudomonadati</taxon>
        <taxon>Planctomycetota</taxon>
        <taxon>Planctomycetia</taxon>
        <taxon>Isosphaerales</taxon>
        <taxon>Isosphaeraceae</taxon>
        <taxon>Aquisphaera</taxon>
    </lineage>
</organism>
<keyword evidence="1" id="KW-0812">Transmembrane</keyword>